<evidence type="ECO:0000256" key="1">
    <source>
        <dbReference type="SAM" id="MobiDB-lite"/>
    </source>
</evidence>
<proteinExistence type="predicted"/>
<keyword evidence="3" id="KW-1185">Reference proteome</keyword>
<feature type="region of interest" description="Disordered" evidence="1">
    <location>
        <begin position="84"/>
        <end position="119"/>
    </location>
</feature>
<organism evidence="2 3">
    <name type="scientific">Cymbomonas tetramitiformis</name>
    <dbReference type="NCBI Taxonomy" id="36881"/>
    <lineage>
        <taxon>Eukaryota</taxon>
        <taxon>Viridiplantae</taxon>
        <taxon>Chlorophyta</taxon>
        <taxon>Pyramimonadophyceae</taxon>
        <taxon>Pyramimonadales</taxon>
        <taxon>Pyramimonadaceae</taxon>
        <taxon>Cymbomonas</taxon>
    </lineage>
</organism>
<dbReference type="Proteomes" id="UP001190700">
    <property type="component" value="Unassembled WGS sequence"/>
</dbReference>
<feature type="region of interest" description="Disordered" evidence="1">
    <location>
        <begin position="38"/>
        <end position="71"/>
    </location>
</feature>
<evidence type="ECO:0000313" key="2">
    <source>
        <dbReference type="EMBL" id="KAK3282455.1"/>
    </source>
</evidence>
<feature type="region of interest" description="Disordered" evidence="1">
    <location>
        <begin position="144"/>
        <end position="219"/>
    </location>
</feature>
<reference evidence="2 3" key="1">
    <citation type="journal article" date="2015" name="Genome Biol. Evol.">
        <title>Comparative Genomics of a Bacterivorous Green Alga Reveals Evolutionary Causalities and Consequences of Phago-Mixotrophic Mode of Nutrition.</title>
        <authorList>
            <person name="Burns J.A."/>
            <person name="Paasch A."/>
            <person name="Narechania A."/>
            <person name="Kim E."/>
        </authorList>
    </citation>
    <scope>NUCLEOTIDE SEQUENCE [LARGE SCALE GENOMIC DNA]</scope>
    <source>
        <strain evidence="2 3">PLY_AMNH</strain>
    </source>
</reference>
<comment type="caution">
    <text evidence="2">The sequence shown here is derived from an EMBL/GenBank/DDBJ whole genome shotgun (WGS) entry which is preliminary data.</text>
</comment>
<gene>
    <name evidence="2" type="ORF">CYMTET_9809</name>
</gene>
<name>A0AAE0LF40_9CHLO</name>
<accession>A0AAE0LF40</accession>
<evidence type="ECO:0000313" key="3">
    <source>
        <dbReference type="Proteomes" id="UP001190700"/>
    </source>
</evidence>
<protein>
    <submittedName>
        <fullName evidence="2">Uncharacterized protein</fullName>
    </submittedName>
</protein>
<feature type="compositionally biased region" description="Basic residues" evidence="1">
    <location>
        <begin position="188"/>
        <end position="197"/>
    </location>
</feature>
<sequence length="219" mass="22893">MSADYDGDAKTDSSPVDASGSWGVQSLIAKFASQFSPVTPNDKSASMLLPTPRGVHSAQERGPKSRTISRKLQFDRESNLANLFAAEVTPPPPTNVEVSISGTGVEPQHTRALSRGSVSARADAPMATFEDSLQQDFGCVDSVTSASLMSPPDSSGGHGEPAAASEPAVVSEDPAVSVPNTNEELRPSPKRTLKRHFGRMDDPHAAPALTGEEPADTVG</sequence>
<dbReference type="AlphaFoldDB" id="A0AAE0LF40"/>
<feature type="region of interest" description="Disordered" evidence="1">
    <location>
        <begin position="1"/>
        <end position="20"/>
    </location>
</feature>
<dbReference type="EMBL" id="LGRX02003300">
    <property type="protein sequence ID" value="KAK3282455.1"/>
    <property type="molecule type" value="Genomic_DNA"/>
</dbReference>